<dbReference type="GO" id="GO:0005249">
    <property type="term" value="F:voltage-gated potassium channel activity"/>
    <property type="evidence" value="ECO:0007669"/>
    <property type="project" value="InterPro"/>
</dbReference>
<reference evidence="16" key="1">
    <citation type="journal article" date="2023" name="G3 (Bethesda)">
        <title>A reference genome for the long-term kleptoplast-retaining sea slug Elysia crispata morphotype clarki.</title>
        <authorList>
            <person name="Eastman K.E."/>
            <person name="Pendleton A.L."/>
            <person name="Shaikh M.A."/>
            <person name="Suttiyut T."/>
            <person name="Ogas R."/>
            <person name="Tomko P."/>
            <person name="Gavelis G."/>
            <person name="Widhalm J.R."/>
            <person name="Wisecaver J.H."/>
        </authorList>
    </citation>
    <scope>NUCLEOTIDE SEQUENCE</scope>
    <source>
        <strain evidence="16">ECLA1</strain>
    </source>
</reference>
<evidence type="ECO:0000256" key="12">
    <source>
        <dbReference type="SAM" id="MobiDB-lite"/>
    </source>
</evidence>
<dbReference type="PRINTS" id="PR01498">
    <property type="entry name" value="SHAWCHANNEL"/>
</dbReference>
<comment type="subcellular location">
    <subcellularLocation>
        <location evidence="1">Membrane</location>
        <topology evidence="1">Multi-pass membrane protein</topology>
    </subcellularLocation>
</comment>
<evidence type="ECO:0000256" key="10">
    <source>
        <dbReference type="ARBA" id="ARBA00023136"/>
    </source>
</evidence>
<accession>A0AAE1ANB4</accession>
<evidence type="ECO:0000256" key="5">
    <source>
        <dbReference type="ARBA" id="ARBA00022826"/>
    </source>
</evidence>
<feature type="domain" description="Potassium channel tetramerisation-type BTB" evidence="15">
    <location>
        <begin position="252"/>
        <end position="304"/>
    </location>
</feature>
<dbReference type="InterPro" id="IPR005821">
    <property type="entry name" value="Ion_trans_dom"/>
</dbReference>
<feature type="region of interest" description="Disordered" evidence="12">
    <location>
        <begin position="651"/>
        <end position="759"/>
    </location>
</feature>
<evidence type="ECO:0000256" key="8">
    <source>
        <dbReference type="ARBA" id="ARBA00022989"/>
    </source>
</evidence>
<dbReference type="InterPro" id="IPR028325">
    <property type="entry name" value="VG_K_chnl"/>
</dbReference>
<keyword evidence="11" id="KW-0407">Ion channel</keyword>
<dbReference type="FunFam" id="1.10.287.70:FF:000028">
    <property type="entry name" value="potassium voltage-gated channel subfamily D member 3"/>
    <property type="match status" value="1"/>
</dbReference>
<feature type="compositionally biased region" description="Polar residues" evidence="12">
    <location>
        <begin position="832"/>
        <end position="847"/>
    </location>
</feature>
<dbReference type="SUPFAM" id="SSF81324">
    <property type="entry name" value="Voltage-gated potassium channels"/>
    <property type="match status" value="1"/>
</dbReference>
<keyword evidence="10 13" id="KW-0472">Membrane</keyword>
<evidence type="ECO:0000256" key="1">
    <source>
        <dbReference type="ARBA" id="ARBA00004141"/>
    </source>
</evidence>
<keyword evidence="8 13" id="KW-1133">Transmembrane helix</keyword>
<evidence type="ECO:0000313" key="16">
    <source>
        <dbReference type="EMBL" id="KAK3790848.1"/>
    </source>
</evidence>
<dbReference type="PRINTS" id="PR01491">
    <property type="entry name" value="KVCHANNEL"/>
</dbReference>
<dbReference type="Proteomes" id="UP001283361">
    <property type="component" value="Unassembled WGS sequence"/>
</dbReference>
<feature type="compositionally biased region" description="Basic and acidic residues" evidence="12">
    <location>
        <begin position="743"/>
        <end position="759"/>
    </location>
</feature>
<dbReference type="PANTHER" id="PTHR11537:SF254">
    <property type="entry name" value="POTASSIUM VOLTAGE-GATED CHANNEL PROTEIN SHAB"/>
    <property type="match status" value="1"/>
</dbReference>
<feature type="transmembrane region" description="Helical" evidence="13">
    <location>
        <begin position="527"/>
        <end position="547"/>
    </location>
</feature>
<dbReference type="PANTHER" id="PTHR11537">
    <property type="entry name" value="VOLTAGE-GATED POTASSIUM CHANNEL"/>
    <property type="match status" value="1"/>
</dbReference>
<evidence type="ECO:0000256" key="9">
    <source>
        <dbReference type="ARBA" id="ARBA00023065"/>
    </source>
</evidence>
<dbReference type="Pfam" id="PF02214">
    <property type="entry name" value="BTB_2"/>
    <property type="match status" value="1"/>
</dbReference>
<sequence length="882" mass="97115">MEHMYLAINVGGQTFHIRFASLRSIPRTLLTDLIDASLPLDLVFGGRAISEEDDSKPPGGKPIARDDGVKTAMNYGTTGISTNGAKVTPSHPYDRAKYVYLSCSNTFRPVRVSQGSGAPNPQATQTSTLTLVHTPESSTGSAHLFVPATCVTSPRHSSVVLPTHKSRATVEGVTNKSFLDDDDNSCQAQTTNNVHTNVLNVGKTSRIPDGLVEVLLATPDLDPGGQPKESSAIGGQLEVEASSVVSLPQAAGADVYVDRNPLMFPFVLDLYRNGQLHLPPDVCSLTIRMELDFWKIPEELIGECCWREFQNGIDRMQVVSAISATLTDRFDDPEVRAQLSKAERVWLTMERPDYSKRAKIWCGVYYLCILLSTITFMLLTLSDFQEVKPEFRTRLKEYTDDNDTLHVVHYGTFQKPVDWLEGTEICLDIFFTLEFAVRLITCPDKKEFVKNKHNIIDILILSTAWTRCIYDRIITWDHENFTEARSFAMVVLNSMLGIRVLRMLHLAKIFRTLKVMYLSILASMQELALLVVVMGAGVLLFGSALFIAEGFSTPDTEPLQFQSIPEAMWWAIITMTTVGYGDYYPVHAAGYVVGAVCAVSGLLLVAMPIAIVASNFSIFYDNMSSRDQSLRRQAMLGQMIGIAMAAQGVTGRGTDKAGSVAPEVGSDKTGKRRHTSGGRKEQIGKTTNLSAVIEKPVSRSHKSLRENGHIKTSLKETSSRRNTSDNSDSRRERQAQRLSGAARPDRSSQRGREGRDDINLADDVKFHRSRNIDEDFSSVKLGDSTPITVGYVGVRTDGVAKDESEHSDSNAAPITVGYVGVRADGVRKDQSEPTSSSTVTEQHSPNTPGKPDSGRQSDVSERNTRRHRPRSGNSDSHISQVG</sequence>
<proteinExistence type="predicted"/>
<dbReference type="GO" id="GO:0051260">
    <property type="term" value="P:protein homooligomerization"/>
    <property type="evidence" value="ECO:0007669"/>
    <property type="project" value="InterPro"/>
</dbReference>
<dbReference type="AlphaFoldDB" id="A0AAE1ANB4"/>
<keyword evidence="5" id="KW-0631">Potassium channel</keyword>
<dbReference type="InterPro" id="IPR003974">
    <property type="entry name" value="K_chnl_volt-dep_Kv3"/>
</dbReference>
<evidence type="ECO:0000256" key="2">
    <source>
        <dbReference type="ARBA" id="ARBA00022448"/>
    </source>
</evidence>
<evidence type="ECO:0000259" key="14">
    <source>
        <dbReference type="Pfam" id="PF00520"/>
    </source>
</evidence>
<feature type="compositionally biased region" description="Basic and acidic residues" evidence="12">
    <location>
        <begin position="703"/>
        <end position="735"/>
    </location>
</feature>
<dbReference type="InterPro" id="IPR003131">
    <property type="entry name" value="T1-type_BTB"/>
</dbReference>
<dbReference type="EMBL" id="JAWDGP010001519">
    <property type="protein sequence ID" value="KAK3790848.1"/>
    <property type="molecule type" value="Genomic_DNA"/>
</dbReference>
<dbReference type="PRINTS" id="PR00169">
    <property type="entry name" value="KCHANNEL"/>
</dbReference>
<comment type="caution">
    <text evidence="16">The sequence shown here is derived from an EMBL/GenBank/DDBJ whole genome shotgun (WGS) entry which is preliminary data.</text>
</comment>
<keyword evidence="17" id="KW-1185">Reference proteome</keyword>
<feature type="compositionally biased region" description="Polar residues" evidence="12">
    <location>
        <begin position="871"/>
        <end position="882"/>
    </location>
</feature>
<evidence type="ECO:0000256" key="6">
    <source>
        <dbReference type="ARBA" id="ARBA00022882"/>
    </source>
</evidence>
<keyword evidence="3" id="KW-0633">Potassium transport</keyword>
<dbReference type="Pfam" id="PF00520">
    <property type="entry name" value="Ion_trans"/>
    <property type="match status" value="1"/>
</dbReference>
<dbReference type="GO" id="GO:0001508">
    <property type="term" value="P:action potential"/>
    <property type="evidence" value="ECO:0007669"/>
    <property type="project" value="TreeGrafter"/>
</dbReference>
<dbReference type="Gene3D" id="3.30.710.10">
    <property type="entry name" value="Potassium Channel Kv1.1, Chain A"/>
    <property type="match status" value="1"/>
</dbReference>
<dbReference type="InterPro" id="IPR011333">
    <property type="entry name" value="SKP1/BTB/POZ_sf"/>
</dbReference>
<evidence type="ECO:0000313" key="17">
    <source>
        <dbReference type="Proteomes" id="UP001283361"/>
    </source>
</evidence>
<dbReference type="Gene3D" id="1.10.287.70">
    <property type="match status" value="1"/>
</dbReference>
<feature type="compositionally biased region" description="Basic and acidic residues" evidence="12">
    <location>
        <begin position="852"/>
        <end position="863"/>
    </location>
</feature>
<gene>
    <name evidence="16" type="ORF">RRG08_038338</name>
</gene>
<keyword evidence="6" id="KW-0851">Voltage-gated channel</keyword>
<name>A0AAE1ANB4_9GAST</name>
<evidence type="ECO:0000256" key="4">
    <source>
        <dbReference type="ARBA" id="ARBA00022692"/>
    </source>
</evidence>
<evidence type="ECO:0000256" key="3">
    <source>
        <dbReference type="ARBA" id="ARBA00022538"/>
    </source>
</evidence>
<keyword evidence="9" id="KW-0406">Ion transport</keyword>
<evidence type="ECO:0000256" key="13">
    <source>
        <dbReference type="SAM" id="Phobius"/>
    </source>
</evidence>
<feature type="transmembrane region" description="Helical" evidence="13">
    <location>
        <begin position="486"/>
        <end position="506"/>
    </location>
</feature>
<keyword evidence="2" id="KW-0813">Transport</keyword>
<feature type="transmembrane region" description="Helical" evidence="13">
    <location>
        <begin position="567"/>
        <end position="584"/>
    </location>
</feature>
<dbReference type="SUPFAM" id="SSF54695">
    <property type="entry name" value="POZ domain"/>
    <property type="match status" value="1"/>
</dbReference>
<organism evidence="16 17">
    <name type="scientific">Elysia crispata</name>
    <name type="common">lettuce slug</name>
    <dbReference type="NCBI Taxonomy" id="231223"/>
    <lineage>
        <taxon>Eukaryota</taxon>
        <taxon>Metazoa</taxon>
        <taxon>Spiralia</taxon>
        <taxon>Lophotrochozoa</taxon>
        <taxon>Mollusca</taxon>
        <taxon>Gastropoda</taxon>
        <taxon>Heterobranchia</taxon>
        <taxon>Euthyneura</taxon>
        <taxon>Panpulmonata</taxon>
        <taxon>Sacoglossa</taxon>
        <taxon>Placobranchoidea</taxon>
        <taxon>Plakobranchidae</taxon>
        <taxon>Elysia</taxon>
    </lineage>
</organism>
<feature type="transmembrane region" description="Helical" evidence="13">
    <location>
        <begin position="364"/>
        <end position="384"/>
    </location>
</feature>
<feature type="transmembrane region" description="Helical" evidence="13">
    <location>
        <begin position="591"/>
        <end position="620"/>
    </location>
</feature>
<dbReference type="InterPro" id="IPR003968">
    <property type="entry name" value="K_chnl_volt-dep_Kv"/>
</dbReference>
<evidence type="ECO:0000259" key="15">
    <source>
        <dbReference type="Pfam" id="PF02214"/>
    </source>
</evidence>
<evidence type="ECO:0000256" key="11">
    <source>
        <dbReference type="ARBA" id="ARBA00023303"/>
    </source>
</evidence>
<keyword evidence="4 13" id="KW-0812">Transmembrane</keyword>
<feature type="region of interest" description="Disordered" evidence="12">
    <location>
        <begin position="800"/>
        <end position="882"/>
    </location>
</feature>
<keyword evidence="7" id="KW-0630">Potassium</keyword>
<dbReference type="InterPro" id="IPR027359">
    <property type="entry name" value="Volt_channel_dom_sf"/>
</dbReference>
<dbReference type="GO" id="GO:0008076">
    <property type="term" value="C:voltage-gated potassium channel complex"/>
    <property type="evidence" value="ECO:0007669"/>
    <property type="project" value="InterPro"/>
</dbReference>
<protein>
    <submittedName>
        <fullName evidence="16">Uncharacterized protein</fullName>
    </submittedName>
</protein>
<feature type="domain" description="Ion transport" evidence="14">
    <location>
        <begin position="359"/>
        <end position="621"/>
    </location>
</feature>
<dbReference type="Gene3D" id="1.20.120.350">
    <property type="entry name" value="Voltage-gated potassium channels. Chain C"/>
    <property type="match status" value="1"/>
</dbReference>
<evidence type="ECO:0000256" key="7">
    <source>
        <dbReference type="ARBA" id="ARBA00022958"/>
    </source>
</evidence>